<evidence type="ECO:0000256" key="11">
    <source>
        <dbReference type="SAM" id="MobiDB-lite"/>
    </source>
</evidence>
<name>A0AAN7PGJ3_9COLE</name>
<dbReference type="GO" id="GO:0003723">
    <property type="term" value="F:RNA binding"/>
    <property type="evidence" value="ECO:0007669"/>
    <property type="project" value="UniProtKB-KW"/>
</dbReference>
<gene>
    <name evidence="18" type="ORF">RN001_001973</name>
</gene>
<comment type="caution">
    <text evidence="18">The sequence shown here is derived from an EMBL/GenBank/DDBJ whole genome shotgun (WGS) entry which is preliminary data.</text>
</comment>
<evidence type="ECO:0000256" key="5">
    <source>
        <dbReference type="ARBA" id="ARBA00022454"/>
    </source>
</evidence>
<dbReference type="InterPro" id="IPR005554">
    <property type="entry name" value="NOL6/Upt22"/>
</dbReference>
<protein>
    <recommendedName>
        <fullName evidence="4 10">Nucleolar protein 6</fullName>
    </recommendedName>
</protein>
<feature type="domain" description="Nrap protein" evidence="15">
    <location>
        <begin position="638"/>
        <end position="832"/>
    </location>
</feature>
<proteinExistence type="inferred from homology"/>
<dbReference type="Proteomes" id="UP001353858">
    <property type="component" value="Unassembled WGS sequence"/>
</dbReference>
<keyword evidence="7 10" id="KW-0539">Nucleus</keyword>
<dbReference type="Gene3D" id="3.30.70.3030">
    <property type="match status" value="1"/>
</dbReference>
<sequence>MNEDSISLDGSENEEFKHEESSGLEEELLSGQNKRKLEKEAEATSGNKKSKVDYDKANLYKQPTAEEISRLRETEQLFNSNLFRLQIEQLLDEVKVKEKYKKLFNEWYVNLQNVFDELPEFQFNISELNKNLKNKLIKELINVHDSNLKTDQDVTVVLKKPQKYSFFGLHPMNAGIGRKYVVHVALTMPKESLFAGDYLNNRFNVKCSYYMSYIYVNLKKAKVCSSLVLETSVLQIVPNVSEKICINLHIVPPDNFFKLSKLEPNKNNIRENYFENSYGCNSSLVKTYGTPLYNSNFLHRLMLLSNYKSTEVILENLKNVQDGIKLLMVWLQHRGLFGDQYGFSELLLLKTITYLIMKRKINKHMSSYQVVRNFWVFISTTNWHETPISICEEVKPDSLKTFQECFDVVFLDETGFYNLAAFMYYEVYMKVRSEAELAVKCVDYITFDSFGGLFMNKMNPEIQYDALLILTDSEGFKNVYNSISEQEKCNYIGFHDRIIIKTILRNLRQGLCKRVSHVVPISSDNNGNEYITRITFGITLDHGNAFSMIEKGPEANTPEALEFKKYWGTLSECRRFIDGAICEAVYFPAKTLQEKRRIFQTIINYIVSKKLKVEKHHIIADQFEHMVVLPNCVNPFPTGTCEEGSLNVITSFDEISKILRDSKLPLDITTVQGASDVFCYTAPYPCIPTNHFWNKKVTTCTGNNIMFKEPFVDDFIPRYVETIECVIHLGMNSKWPQDLKALRYLQLGFYLELSKYLKQKEIVSQVRRDCLEVLYKGLVFQFRLYNPKEIAVLCKYTEPDGTVGFQETAESISLEYNLNTKPKLIGALHGLQSQNPSFGPSSTIIKRWLRSQLIDEYHIPDIVIDLLNANLFINSASYNTANLPQVAFLRFLKFVASTNWKLQQIIVNFNMDLSKDSIDKFETSFQQMRHSYPALCIITPYDNGKSIFTKKCTSEILNRLSILAKSTYSVVEKSIYVPNLFVVKDLFVPNLEGYNVLIHLKECFNTRRYQQNRNSHRTISIQHYKPTLNTKIPIVNFSPANNYVTDLRHHYGNFALFFHDSYGGNVIAVLWKPKVLESKELKISHLEGRKLNNKSFILNIDAIVNDFAVLGEGLVDKIERPNS</sequence>
<feature type="compositionally biased region" description="Polar residues" evidence="11">
    <location>
        <begin position="1"/>
        <end position="10"/>
    </location>
</feature>
<evidence type="ECO:0000256" key="2">
    <source>
        <dbReference type="ARBA" id="ARBA00004604"/>
    </source>
</evidence>
<dbReference type="GO" id="GO:0006409">
    <property type="term" value="P:tRNA export from nucleus"/>
    <property type="evidence" value="ECO:0007669"/>
    <property type="project" value="TreeGrafter"/>
</dbReference>
<dbReference type="InterPro" id="IPR035370">
    <property type="entry name" value="Nrap_D5"/>
</dbReference>
<comment type="subunit">
    <text evidence="9">Part of the small subunit (SSU) processome, composed of more than 70 proteins and the RNA chaperone small nucleolar RNA (snoRNA) U3.</text>
</comment>
<evidence type="ECO:0000259" key="12">
    <source>
        <dbReference type="Pfam" id="PF03813"/>
    </source>
</evidence>
<evidence type="ECO:0000256" key="6">
    <source>
        <dbReference type="ARBA" id="ARBA00022884"/>
    </source>
</evidence>
<comment type="similarity">
    <text evidence="3 10">Belongs to the NRAP family.</text>
</comment>
<accession>A0AAN7PGJ3</accession>
<evidence type="ECO:0000313" key="19">
    <source>
        <dbReference type="Proteomes" id="UP001353858"/>
    </source>
</evidence>
<dbReference type="InterPro" id="IPR035367">
    <property type="entry name" value="Nrap_D2"/>
</dbReference>
<feature type="domain" description="Nrap protein" evidence="17">
    <location>
        <begin position="991"/>
        <end position="1118"/>
    </location>
</feature>
<dbReference type="Pfam" id="PF17404">
    <property type="entry name" value="Nrap_D3"/>
    <property type="match status" value="1"/>
</dbReference>
<feature type="domain" description="Nrap protein" evidence="13">
    <location>
        <begin position="320"/>
        <end position="457"/>
    </location>
</feature>
<dbReference type="GO" id="GO:0032545">
    <property type="term" value="C:CURI complex"/>
    <property type="evidence" value="ECO:0007669"/>
    <property type="project" value="TreeGrafter"/>
</dbReference>
<dbReference type="InterPro" id="IPR035371">
    <property type="entry name" value="Nrap_D6"/>
</dbReference>
<dbReference type="InterPro" id="IPR035082">
    <property type="entry name" value="Nrap_D1"/>
</dbReference>
<comment type="function">
    <text evidence="8">Part of the small subunit (SSU) processome, first precursor of the small eukaryotic ribosomal subunit. During the assembly of the SSU processome in the nucleolus, many ribosome biogenesis factors, an RNA chaperone and ribosomal proteins associate with the nascent pre-rRNA and work in concert to generate RNA folding, modifications, rearrangements and cleavage as well as targeted degradation of pre-ribosomal RNA by the RNA exosome.</text>
</comment>
<dbReference type="GO" id="GO:0005694">
    <property type="term" value="C:chromosome"/>
    <property type="evidence" value="ECO:0007669"/>
    <property type="project" value="UniProtKB-SubCell"/>
</dbReference>
<dbReference type="Pfam" id="PF17405">
    <property type="entry name" value="Nrap_D4"/>
    <property type="match status" value="1"/>
</dbReference>
<evidence type="ECO:0000259" key="13">
    <source>
        <dbReference type="Pfam" id="PF17403"/>
    </source>
</evidence>
<evidence type="ECO:0000259" key="15">
    <source>
        <dbReference type="Pfam" id="PF17405"/>
    </source>
</evidence>
<dbReference type="InterPro" id="IPR035369">
    <property type="entry name" value="Nrap_D4"/>
</dbReference>
<evidence type="ECO:0000256" key="7">
    <source>
        <dbReference type="ARBA" id="ARBA00023242"/>
    </source>
</evidence>
<feature type="domain" description="Nrap protein" evidence="14">
    <location>
        <begin position="462"/>
        <end position="611"/>
    </location>
</feature>
<dbReference type="PANTHER" id="PTHR17972">
    <property type="entry name" value="NUCLEOLAR RNA-ASSOCIATED PROTEIN"/>
    <property type="match status" value="1"/>
</dbReference>
<reference evidence="19" key="1">
    <citation type="submission" date="2023-01" db="EMBL/GenBank/DDBJ databases">
        <title>Key to firefly adult light organ development and bioluminescence: homeobox transcription factors regulate luciferase expression and transportation to peroxisome.</title>
        <authorList>
            <person name="Fu X."/>
        </authorList>
    </citation>
    <scope>NUCLEOTIDE SEQUENCE [LARGE SCALE GENOMIC DNA]</scope>
</reference>
<organism evidence="18 19">
    <name type="scientific">Aquatica leii</name>
    <dbReference type="NCBI Taxonomy" id="1421715"/>
    <lineage>
        <taxon>Eukaryota</taxon>
        <taxon>Metazoa</taxon>
        <taxon>Ecdysozoa</taxon>
        <taxon>Arthropoda</taxon>
        <taxon>Hexapoda</taxon>
        <taxon>Insecta</taxon>
        <taxon>Pterygota</taxon>
        <taxon>Neoptera</taxon>
        <taxon>Endopterygota</taxon>
        <taxon>Coleoptera</taxon>
        <taxon>Polyphaga</taxon>
        <taxon>Elateriformia</taxon>
        <taxon>Elateroidea</taxon>
        <taxon>Lampyridae</taxon>
        <taxon>Luciolinae</taxon>
        <taxon>Aquatica</taxon>
    </lineage>
</organism>
<evidence type="ECO:0000256" key="9">
    <source>
        <dbReference type="ARBA" id="ARBA00035020"/>
    </source>
</evidence>
<evidence type="ECO:0000259" key="14">
    <source>
        <dbReference type="Pfam" id="PF17404"/>
    </source>
</evidence>
<dbReference type="FunFam" id="1.10.1410.10:FF:000006">
    <property type="entry name" value="Nucleolar protein 6"/>
    <property type="match status" value="1"/>
</dbReference>
<feature type="domain" description="Nrap protein" evidence="16">
    <location>
        <begin position="836"/>
        <end position="988"/>
    </location>
</feature>
<dbReference type="AlphaFoldDB" id="A0AAN7PGJ3"/>
<dbReference type="Gene3D" id="1.10.1410.10">
    <property type="match status" value="2"/>
</dbReference>
<evidence type="ECO:0000256" key="10">
    <source>
        <dbReference type="RuleBase" id="RU364032"/>
    </source>
</evidence>
<evidence type="ECO:0000256" key="8">
    <source>
        <dbReference type="ARBA" id="ARBA00035000"/>
    </source>
</evidence>
<dbReference type="Pfam" id="PF17407">
    <property type="entry name" value="Nrap_D6"/>
    <property type="match status" value="1"/>
</dbReference>
<evidence type="ECO:0000256" key="4">
    <source>
        <dbReference type="ARBA" id="ARBA00016437"/>
    </source>
</evidence>
<dbReference type="GO" id="GO:0006364">
    <property type="term" value="P:rRNA processing"/>
    <property type="evidence" value="ECO:0007669"/>
    <property type="project" value="TreeGrafter"/>
</dbReference>
<dbReference type="GO" id="GO:0032040">
    <property type="term" value="C:small-subunit processome"/>
    <property type="evidence" value="ECO:0007669"/>
    <property type="project" value="TreeGrafter"/>
</dbReference>
<dbReference type="GO" id="GO:0034456">
    <property type="term" value="C:UTP-C complex"/>
    <property type="evidence" value="ECO:0007669"/>
    <property type="project" value="TreeGrafter"/>
</dbReference>
<dbReference type="Pfam" id="PF17403">
    <property type="entry name" value="Nrap_D2"/>
    <property type="match status" value="1"/>
</dbReference>
<evidence type="ECO:0000313" key="18">
    <source>
        <dbReference type="EMBL" id="KAK4885702.1"/>
    </source>
</evidence>
<dbReference type="EMBL" id="JARPUR010000001">
    <property type="protein sequence ID" value="KAK4885702.1"/>
    <property type="molecule type" value="Genomic_DNA"/>
</dbReference>
<evidence type="ECO:0000259" key="17">
    <source>
        <dbReference type="Pfam" id="PF17407"/>
    </source>
</evidence>
<dbReference type="PANTHER" id="PTHR17972:SF0">
    <property type="entry name" value="NUCLEOLAR PROTEIN 6"/>
    <property type="match status" value="1"/>
</dbReference>
<feature type="domain" description="Nrap protein" evidence="12">
    <location>
        <begin position="182"/>
        <end position="311"/>
    </location>
</feature>
<feature type="region of interest" description="Disordered" evidence="11">
    <location>
        <begin position="1"/>
        <end position="50"/>
    </location>
</feature>
<dbReference type="Pfam" id="PF03813">
    <property type="entry name" value="Nrap"/>
    <property type="match status" value="1"/>
</dbReference>
<keyword evidence="6 10" id="KW-0694">RNA-binding</keyword>
<comment type="subcellular location">
    <subcellularLocation>
        <location evidence="1">Chromosome</location>
    </subcellularLocation>
    <subcellularLocation>
        <location evidence="2 10">Nucleus</location>
        <location evidence="2 10">Nucleolus</location>
    </subcellularLocation>
</comment>
<evidence type="ECO:0000259" key="16">
    <source>
        <dbReference type="Pfam" id="PF17406"/>
    </source>
</evidence>
<dbReference type="Pfam" id="PF17406">
    <property type="entry name" value="Nrap_D5"/>
    <property type="match status" value="1"/>
</dbReference>
<evidence type="ECO:0000256" key="1">
    <source>
        <dbReference type="ARBA" id="ARBA00004286"/>
    </source>
</evidence>
<dbReference type="InterPro" id="IPR035368">
    <property type="entry name" value="Nrap_D3"/>
</dbReference>
<evidence type="ECO:0000256" key="3">
    <source>
        <dbReference type="ARBA" id="ARBA00006674"/>
    </source>
</evidence>
<keyword evidence="5" id="KW-0158">Chromosome</keyword>
<keyword evidence="19" id="KW-1185">Reference proteome</keyword>